<evidence type="ECO:0000313" key="7">
    <source>
        <dbReference type="EMBL" id="OAG30965.1"/>
    </source>
</evidence>
<dbReference type="InterPro" id="IPR001040">
    <property type="entry name" value="TIF_eIF_4E"/>
</dbReference>
<evidence type="ECO:0000256" key="5">
    <source>
        <dbReference type="ARBA" id="ARBA00022917"/>
    </source>
</evidence>
<dbReference type="GO" id="GO:0016281">
    <property type="term" value="C:eukaryotic translation initiation factor 4F complex"/>
    <property type="evidence" value="ECO:0007669"/>
    <property type="project" value="EnsemblFungi"/>
</dbReference>
<gene>
    <name evidence="7" type="ORF">NEDG_02194</name>
</gene>
<dbReference type="GO" id="GO:0010494">
    <property type="term" value="C:cytoplasmic stress granule"/>
    <property type="evidence" value="ECO:0007669"/>
    <property type="project" value="EnsemblFungi"/>
</dbReference>
<dbReference type="GO" id="GO:0032266">
    <property type="term" value="F:phosphatidylinositol-3-phosphate binding"/>
    <property type="evidence" value="ECO:0007669"/>
    <property type="project" value="EnsemblFungi"/>
</dbReference>
<dbReference type="GO" id="GO:0005634">
    <property type="term" value="C:nucleus"/>
    <property type="evidence" value="ECO:0007669"/>
    <property type="project" value="EnsemblFungi"/>
</dbReference>
<dbReference type="VEuPathDB" id="MicrosporidiaDB:NEDG_02194"/>
<evidence type="ECO:0000256" key="3">
    <source>
        <dbReference type="ARBA" id="ARBA00022845"/>
    </source>
</evidence>
<dbReference type="AlphaFoldDB" id="A0A177EG77"/>
<dbReference type="GO" id="GO:0000184">
    <property type="term" value="P:nuclear-transcribed mRNA catabolic process, nonsense-mediated decay"/>
    <property type="evidence" value="ECO:0007669"/>
    <property type="project" value="EnsemblFungi"/>
</dbReference>
<comment type="similarity">
    <text evidence="1 6">Belongs to the eukaryotic initiation factor 4E family.</text>
</comment>
<dbReference type="GO" id="GO:0051726">
    <property type="term" value="P:regulation of cell cycle"/>
    <property type="evidence" value="ECO:0007669"/>
    <property type="project" value="EnsemblFungi"/>
</dbReference>
<organism evidence="7 8">
    <name type="scientific">Nematocida displodere</name>
    <dbReference type="NCBI Taxonomy" id="1805483"/>
    <lineage>
        <taxon>Eukaryota</taxon>
        <taxon>Fungi</taxon>
        <taxon>Fungi incertae sedis</taxon>
        <taxon>Microsporidia</taxon>
        <taxon>Nematocida</taxon>
    </lineage>
</organism>
<protein>
    <submittedName>
        <fullName evidence="7">Translation initiation factor 4E</fullName>
    </submittedName>
</protein>
<evidence type="ECO:0000256" key="4">
    <source>
        <dbReference type="ARBA" id="ARBA00022884"/>
    </source>
</evidence>
<dbReference type="RefSeq" id="XP_067544789.1">
    <property type="nucleotide sequence ID" value="XM_067689612.1"/>
</dbReference>
<keyword evidence="8" id="KW-1185">Reference proteome</keyword>
<dbReference type="PANTHER" id="PTHR11960">
    <property type="entry name" value="EUKARYOTIC TRANSLATION INITIATION FACTOR 4E RELATED"/>
    <property type="match status" value="1"/>
</dbReference>
<keyword evidence="5 6" id="KW-0648">Protein biosynthesis</keyword>
<proteinExistence type="inferred from homology"/>
<dbReference type="GO" id="GO:0003743">
    <property type="term" value="F:translation initiation factor activity"/>
    <property type="evidence" value="ECO:0007669"/>
    <property type="project" value="UniProtKB-KW"/>
</dbReference>
<dbReference type="GO" id="GO:0098808">
    <property type="term" value="F:mRNA cap binding"/>
    <property type="evidence" value="ECO:0007669"/>
    <property type="project" value="EnsemblFungi"/>
</dbReference>
<dbReference type="STRING" id="1805483.A0A177EG77"/>
<dbReference type="PANTHER" id="PTHR11960:SF8">
    <property type="entry name" value="EUKARYOTIC TRANSLATION INITIATION FACTOR 4E1-RELATED"/>
    <property type="match status" value="1"/>
</dbReference>
<sequence length="211" mass="24246">MSTSTEKVAEKHRLNETWVMWYDYQDKKFTNVDNWSDSLQTLGKVSDAEGFWGLTNEIGDTQELPISSNLHFFRNGIQPMWEDKRNMEGGKWVLELISGNTVQHIWSQTLLFCISELTNMKVPRTNNSVLEVTDATVDKTMDSVICGAVLSPRKNFIRISIWTSVKDSRVMKVGSLWKEFAEIPETQKINFKAHESAMKGSRELTQDVYSL</sequence>
<keyword evidence="4 6" id="KW-0694">RNA-binding</keyword>
<dbReference type="SUPFAM" id="SSF55418">
    <property type="entry name" value="eIF4e-like"/>
    <property type="match status" value="1"/>
</dbReference>
<keyword evidence="3" id="KW-0810">Translation regulation</keyword>
<dbReference type="GO" id="GO:0000340">
    <property type="term" value="F:RNA 7-methylguanosine cap binding"/>
    <property type="evidence" value="ECO:0007669"/>
    <property type="project" value="TreeGrafter"/>
</dbReference>
<evidence type="ECO:0000256" key="1">
    <source>
        <dbReference type="ARBA" id="ARBA00009860"/>
    </source>
</evidence>
<reference evidence="7 8" key="1">
    <citation type="submission" date="2016-02" db="EMBL/GenBank/DDBJ databases">
        <title>Discovery of a natural microsporidian pathogen with a broad tissue tropism in Caenorhabditis elegans.</title>
        <authorList>
            <person name="Luallen R.J."/>
            <person name="Reinke A.W."/>
            <person name="Tong L."/>
            <person name="Botts M.R."/>
            <person name="Felix M.-A."/>
            <person name="Troemel E.R."/>
        </authorList>
    </citation>
    <scope>NUCLEOTIDE SEQUENCE [LARGE SCALE GENOMIC DNA]</scope>
    <source>
        <strain evidence="7 8">JUm2807</strain>
    </source>
</reference>
<dbReference type="EMBL" id="LTDL01000023">
    <property type="protein sequence ID" value="OAG30965.1"/>
    <property type="molecule type" value="Genomic_DNA"/>
</dbReference>
<keyword evidence="2 6" id="KW-0396">Initiation factor</keyword>
<evidence type="ECO:0000256" key="6">
    <source>
        <dbReference type="RuleBase" id="RU004374"/>
    </source>
</evidence>
<dbReference type="Gene3D" id="3.30.760.10">
    <property type="entry name" value="RNA Cap, Translation Initiation Factor Eif4e"/>
    <property type="match status" value="1"/>
</dbReference>
<dbReference type="Proteomes" id="UP000185944">
    <property type="component" value="Unassembled WGS sequence"/>
</dbReference>
<evidence type="ECO:0000313" key="8">
    <source>
        <dbReference type="Proteomes" id="UP000185944"/>
    </source>
</evidence>
<evidence type="ECO:0000256" key="2">
    <source>
        <dbReference type="ARBA" id="ARBA00022540"/>
    </source>
</evidence>
<dbReference type="GeneID" id="93648544"/>
<dbReference type="InterPro" id="IPR023398">
    <property type="entry name" value="TIF_eIF4e-like"/>
</dbReference>
<dbReference type="OrthoDB" id="590761at2759"/>
<comment type="caution">
    <text evidence="7">The sequence shown here is derived from an EMBL/GenBank/DDBJ whole genome shotgun (WGS) entry which is preliminary data.</text>
</comment>
<accession>A0A177EG77</accession>
<name>A0A177EG77_9MICR</name>
<dbReference type="Pfam" id="PF01652">
    <property type="entry name" value="IF4E"/>
    <property type="match status" value="1"/>
</dbReference>
<dbReference type="GO" id="GO:1901195">
    <property type="term" value="P:positive regulation of formation of translation preinitiation complex"/>
    <property type="evidence" value="ECO:0007669"/>
    <property type="project" value="EnsemblFungi"/>
</dbReference>